<feature type="domain" description="Peptidase M16 C-terminal" evidence="2">
    <location>
        <begin position="189"/>
        <end position="364"/>
    </location>
</feature>
<dbReference type="EMBL" id="LAZR01014365">
    <property type="protein sequence ID" value="KKM17806.1"/>
    <property type="molecule type" value="Genomic_DNA"/>
</dbReference>
<dbReference type="Pfam" id="PF00675">
    <property type="entry name" value="Peptidase_M16"/>
    <property type="match status" value="1"/>
</dbReference>
<feature type="domain" description="Peptidase M16 N-terminal" evidence="1">
    <location>
        <begin position="36"/>
        <end position="177"/>
    </location>
</feature>
<dbReference type="SUPFAM" id="SSF63411">
    <property type="entry name" value="LuxS/MPP-like metallohydrolase"/>
    <property type="match status" value="2"/>
</dbReference>
<dbReference type="Gene3D" id="3.30.830.10">
    <property type="entry name" value="Metalloenzyme, LuxS/M16 peptidase-like"/>
    <property type="match status" value="2"/>
</dbReference>
<dbReference type="InterPro" id="IPR011765">
    <property type="entry name" value="Pept_M16_N"/>
</dbReference>
<reference evidence="3" key="1">
    <citation type="journal article" date="2015" name="Nature">
        <title>Complex archaea that bridge the gap between prokaryotes and eukaryotes.</title>
        <authorList>
            <person name="Spang A."/>
            <person name="Saw J.H."/>
            <person name="Jorgensen S.L."/>
            <person name="Zaremba-Niedzwiedzka K."/>
            <person name="Martijn J."/>
            <person name="Lind A.E."/>
            <person name="van Eijk R."/>
            <person name="Schleper C."/>
            <person name="Guy L."/>
            <person name="Ettema T.J."/>
        </authorList>
    </citation>
    <scope>NUCLEOTIDE SEQUENCE</scope>
</reference>
<dbReference type="InterPro" id="IPR050361">
    <property type="entry name" value="MPP/UQCRC_Complex"/>
</dbReference>
<evidence type="ECO:0000259" key="2">
    <source>
        <dbReference type="Pfam" id="PF05193"/>
    </source>
</evidence>
<evidence type="ECO:0000313" key="3">
    <source>
        <dbReference type="EMBL" id="KKM17806.1"/>
    </source>
</evidence>
<evidence type="ECO:0008006" key="4">
    <source>
        <dbReference type="Google" id="ProtNLM"/>
    </source>
</evidence>
<accession>A0A0F9HR32</accession>
<comment type="caution">
    <text evidence="3">The sequence shown here is derived from an EMBL/GenBank/DDBJ whole genome shotgun (WGS) entry which is preliminary data.</text>
</comment>
<proteinExistence type="predicted"/>
<gene>
    <name evidence="3" type="ORF">LCGC14_1672040</name>
</gene>
<dbReference type="PANTHER" id="PTHR11851">
    <property type="entry name" value="METALLOPROTEASE"/>
    <property type="match status" value="1"/>
</dbReference>
<sequence length="438" mass="48451">MFTNVWLILTLFLLSPMLLASPKIQYWQLDNGTDVYYVNAPELPMVDVRLVFDAGAARDGDKPGLAQMTISLLDEGTGDKTTDEVANTFADVGAVYGSSSQRDMAVVSLRSLTEDKALRQALAMFSQVVGQPSFPTQSFNRIKRQFMLSFQAENQSPQAIASRTFYENVFSSHPYRNMPAGNPESIEAISLADLRAFYQQYYVTNNAVVVIVGDINRQKADSVAQQVTSYLKRGKHAQKLPVVQPLSSPQTIVTPFPSSQTSILMGQIGMSRKDADYFPLYVGNHILGGGGLVSLLNDEIREKRGLSYGVSSYFSPMQQAGPFILGLKTRNDQAQQALDILKTTLSDFIHDGPTDEQLIAAKHNITGGFALRVDSNSKIADYLAMIGFYKLPLNYLDNFNDKVDAVTVADIKDAFQRRIHPDKMLTVLVGDETQKKTE</sequence>
<organism evidence="3">
    <name type="scientific">marine sediment metagenome</name>
    <dbReference type="NCBI Taxonomy" id="412755"/>
    <lineage>
        <taxon>unclassified sequences</taxon>
        <taxon>metagenomes</taxon>
        <taxon>ecological metagenomes</taxon>
    </lineage>
</organism>
<dbReference type="InterPro" id="IPR007863">
    <property type="entry name" value="Peptidase_M16_C"/>
</dbReference>
<dbReference type="InterPro" id="IPR011249">
    <property type="entry name" value="Metalloenz_LuxS/M16"/>
</dbReference>
<name>A0A0F9HR32_9ZZZZ</name>
<protein>
    <recommendedName>
        <fullName evidence="4">Peptidase M16 C-terminal domain-containing protein</fullName>
    </recommendedName>
</protein>
<dbReference type="AlphaFoldDB" id="A0A0F9HR32"/>
<evidence type="ECO:0000259" key="1">
    <source>
        <dbReference type="Pfam" id="PF00675"/>
    </source>
</evidence>
<dbReference type="GO" id="GO:0046872">
    <property type="term" value="F:metal ion binding"/>
    <property type="evidence" value="ECO:0007669"/>
    <property type="project" value="InterPro"/>
</dbReference>
<dbReference type="PANTHER" id="PTHR11851:SF224">
    <property type="entry name" value="PROCESSING PROTEASE"/>
    <property type="match status" value="1"/>
</dbReference>
<dbReference type="Pfam" id="PF05193">
    <property type="entry name" value="Peptidase_M16_C"/>
    <property type="match status" value="1"/>
</dbReference>